<proteinExistence type="inferred from homology"/>
<dbReference type="InterPro" id="IPR011042">
    <property type="entry name" value="6-blade_b-propeller_TolB-like"/>
</dbReference>
<accession>D2VLP5</accession>
<feature type="domain" description="Protein kinase" evidence="15">
    <location>
        <begin position="566"/>
        <end position="830"/>
    </location>
</feature>
<dbReference type="eggNOG" id="KOG0581">
    <property type="taxonomic scope" value="Eukaryota"/>
</dbReference>
<evidence type="ECO:0000256" key="14">
    <source>
        <dbReference type="SAM" id="Phobius"/>
    </source>
</evidence>
<evidence type="ECO:0000256" key="5">
    <source>
        <dbReference type="ARBA" id="ARBA00023157"/>
    </source>
</evidence>
<dbReference type="PANTHER" id="PTHR48013:SF9">
    <property type="entry name" value="DUAL SPECIFICITY MITOGEN-ACTIVATED PROTEIN KINASE KINASE 5"/>
    <property type="match status" value="1"/>
</dbReference>
<comment type="catalytic activity">
    <reaction evidence="9">
        <text>L-threonyl-[protein] + ATP = O-phospho-L-threonyl-[protein] + ADP + H(+)</text>
        <dbReference type="Rhea" id="RHEA:46608"/>
        <dbReference type="Rhea" id="RHEA-COMP:11060"/>
        <dbReference type="Rhea" id="RHEA-COMP:11605"/>
        <dbReference type="ChEBI" id="CHEBI:15378"/>
        <dbReference type="ChEBI" id="CHEBI:30013"/>
        <dbReference type="ChEBI" id="CHEBI:30616"/>
        <dbReference type="ChEBI" id="CHEBI:61977"/>
        <dbReference type="ChEBI" id="CHEBI:456216"/>
        <dbReference type="EC" id="2.7.12.2"/>
    </reaction>
</comment>
<dbReference type="EC" id="2.7.12.2" evidence="7"/>
<dbReference type="PROSITE" id="PS50011">
    <property type="entry name" value="PROTEIN_KINASE_DOM"/>
    <property type="match status" value="1"/>
</dbReference>
<keyword evidence="2 12" id="KW-0547">Nucleotide-binding</keyword>
<dbReference type="Gene3D" id="1.10.510.10">
    <property type="entry name" value="Transferase(Phosphotransferase) domain 1"/>
    <property type="match status" value="1"/>
</dbReference>
<feature type="binding site" evidence="12">
    <location>
        <position position="595"/>
    </location>
    <ligand>
        <name>ATP</name>
        <dbReference type="ChEBI" id="CHEBI:30616"/>
    </ligand>
</feature>
<evidence type="ECO:0000259" key="16">
    <source>
        <dbReference type="PROSITE" id="PS50026"/>
    </source>
</evidence>
<dbReference type="GO" id="GO:0005524">
    <property type="term" value="F:ATP binding"/>
    <property type="evidence" value="ECO:0007669"/>
    <property type="project" value="UniProtKB-UniRule"/>
</dbReference>
<feature type="region of interest" description="Disordered" evidence="13">
    <location>
        <begin position="487"/>
        <end position="511"/>
    </location>
</feature>
<comment type="similarity">
    <text evidence="6">Belongs to the protein kinase superfamily. STE Ser/Thr protein kinase family. MAP kinase kinase subfamily.</text>
</comment>
<evidence type="ECO:0000256" key="11">
    <source>
        <dbReference type="PROSITE-ProRule" id="PRU00076"/>
    </source>
</evidence>
<keyword evidence="18" id="KW-1185">Reference proteome</keyword>
<name>D2VLP5_NAEGR</name>
<gene>
    <name evidence="17" type="ORF">NAEGRDRAFT_50593</name>
</gene>
<evidence type="ECO:0000256" key="2">
    <source>
        <dbReference type="ARBA" id="ARBA00022741"/>
    </source>
</evidence>
<keyword evidence="11" id="KW-0245">EGF-like domain</keyword>
<evidence type="ECO:0000256" key="10">
    <source>
        <dbReference type="ARBA" id="ARBA00051693"/>
    </source>
</evidence>
<dbReference type="EMBL" id="GG738881">
    <property type="protein sequence ID" value="EFC42096.1"/>
    <property type="molecule type" value="Genomic_DNA"/>
</dbReference>
<dbReference type="PROSITE" id="PS00022">
    <property type="entry name" value="EGF_1"/>
    <property type="match status" value="3"/>
</dbReference>
<evidence type="ECO:0000313" key="17">
    <source>
        <dbReference type="EMBL" id="EFC42096.1"/>
    </source>
</evidence>
<feature type="disulfide bond" evidence="11">
    <location>
        <begin position="380"/>
        <end position="389"/>
    </location>
</feature>
<dbReference type="InterPro" id="IPR000742">
    <property type="entry name" value="EGF"/>
</dbReference>
<dbReference type="InParanoid" id="D2VLP5"/>
<dbReference type="SUPFAM" id="SSF56112">
    <property type="entry name" value="Protein kinase-like (PK-like)"/>
    <property type="match status" value="1"/>
</dbReference>
<dbReference type="AlphaFoldDB" id="D2VLP5"/>
<dbReference type="Proteomes" id="UP000006671">
    <property type="component" value="Unassembled WGS sequence"/>
</dbReference>
<dbReference type="Pfam" id="PF07974">
    <property type="entry name" value="EGF_2"/>
    <property type="match status" value="1"/>
</dbReference>
<dbReference type="Gene3D" id="2.10.25.10">
    <property type="entry name" value="Laminin"/>
    <property type="match status" value="3"/>
</dbReference>
<dbReference type="InterPro" id="IPR008271">
    <property type="entry name" value="Ser/Thr_kinase_AS"/>
</dbReference>
<dbReference type="PROSITE" id="PS00108">
    <property type="entry name" value="PROTEIN_KINASE_ST"/>
    <property type="match status" value="1"/>
</dbReference>
<dbReference type="InterPro" id="IPR013111">
    <property type="entry name" value="EGF_extracell"/>
</dbReference>
<comment type="caution">
    <text evidence="11">Lacks conserved residue(s) required for the propagation of feature annotation.</text>
</comment>
<dbReference type="RefSeq" id="XP_002674840.1">
    <property type="nucleotide sequence ID" value="XM_002674794.1"/>
</dbReference>
<keyword evidence="1" id="KW-0808">Transferase</keyword>
<dbReference type="Gene3D" id="2.120.10.30">
    <property type="entry name" value="TolB, C-terminal domain"/>
    <property type="match status" value="2"/>
</dbReference>
<keyword evidence="14" id="KW-0812">Transmembrane</keyword>
<evidence type="ECO:0000256" key="7">
    <source>
        <dbReference type="ARBA" id="ARBA00038999"/>
    </source>
</evidence>
<evidence type="ECO:0000256" key="3">
    <source>
        <dbReference type="ARBA" id="ARBA00022777"/>
    </source>
</evidence>
<dbReference type="InterPro" id="IPR011009">
    <property type="entry name" value="Kinase-like_dom_sf"/>
</dbReference>
<feature type="transmembrane region" description="Helical" evidence="14">
    <location>
        <begin position="404"/>
        <end position="435"/>
    </location>
</feature>
<dbReference type="InterPro" id="IPR000719">
    <property type="entry name" value="Prot_kinase_dom"/>
</dbReference>
<feature type="domain" description="EGF-like" evidence="16">
    <location>
        <begin position="356"/>
        <end position="390"/>
    </location>
</feature>
<dbReference type="VEuPathDB" id="AmoebaDB:NAEGRDRAFT_50593"/>
<dbReference type="SMART" id="SM00181">
    <property type="entry name" value="EGF"/>
    <property type="match status" value="2"/>
</dbReference>
<evidence type="ECO:0000256" key="8">
    <source>
        <dbReference type="ARBA" id="ARBA00049014"/>
    </source>
</evidence>
<dbReference type="OMA" id="CLAFQHP"/>
<protein>
    <recommendedName>
        <fullName evidence="7">mitogen-activated protein kinase kinase</fullName>
        <ecNumber evidence="7">2.7.12.2</ecNumber>
    </recommendedName>
</protein>
<feature type="compositionally biased region" description="Low complexity" evidence="13">
    <location>
        <begin position="488"/>
        <end position="508"/>
    </location>
</feature>
<dbReference type="SUPFAM" id="SSF101898">
    <property type="entry name" value="NHL repeat"/>
    <property type="match status" value="1"/>
</dbReference>
<dbReference type="eggNOG" id="KOG1219">
    <property type="taxonomic scope" value="Eukaryota"/>
</dbReference>
<evidence type="ECO:0000256" key="1">
    <source>
        <dbReference type="ARBA" id="ARBA00022679"/>
    </source>
</evidence>
<evidence type="ECO:0000256" key="4">
    <source>
        <dbReference type="ARBA" id="ARBA00022840"/>
    </source>
</evidence>
<dbReference type="SMART" id="SM00220">
    <property type="entry name" value="S_TKc"/>
    <property type="match status" value="1"/>
</dbReference>
<dbReference type="STRING" id="5762.D2VLP5"/>
<dbReference type="PROSITE" id="PS00107">
    <property type="entry name" value="PROTEIN_KINASE_ATP"/>
    <property type="match status" value="1"/>
</dbReference>
<dbReference type="OrthoDB" id="122279at2759"/>
<evidence type="ECO:0000256" key="13">
    <source>
        <dbReference type="SAM" id="MobiDB-lite"/>
    </source>
</evidence>
<evidence type="ECO:0000256" key="6">
    <source>
        <dbReference type="ARBA" id="ARBA00038035"/>
    </source>
</evidence>
<comment type="catalytic activity">
    <reaction evidence="10">
        <text>L-tyrosyl-[protein] + ATP = O-phospho-L-tyrosyl-[protein] + ADP + H(+)</text>
        <dbReference type="Rhea" id="RHEA:10596"/>
        <dbReference type="Rhea" id="RHEA-COMP:10136"/>
        <dbReference type="Rhea" id="RHEA-COMP:20101"/>
        <dbReference type="ChEBI" id="CHEBI:15378"/>
        <dbReference type="ChEBI" id="CHEBI:30616"/>
        <dbReference type="ChEBI" id="CHEBI:46858"/>
        <dbReference type="ChEBI" id="CHEBI:61978"/>
        <dbReference type="ChEBI" id="CHEBI:456216"/>
        <dbReference type="EC" id="2.7.12.2"/>
    </reaction>
</comment>
<dbReference type="KEGG" id="ngr:NAEGRDRAFT_50593"/>
<dbReference type="PROSITE" id="PS50026">
    <property type="entry name" value="EGF_3"/>
    <property type="match status" value="1"/>
</dbReference>
<evidence type="ECO:0000256" key="9">
    <source>
        <dbReference type="ARBA" id="ARBA00049299"/>
    </source>
</evidence>
<evidence type="ECO:0000259" key="15">
    <source>
        <dbReference type="PROSITE" id="PS50011"/>
    </source>
</evidence>
<keyword evidence="3" id="KW-0418">Kinase</keyword>
<organism evidence="18">
    <name type="scientific">Naegleria gruberi</name>
    <name type="common">Amoeba</name>
    <dbReference type="NCBI Taxonomy" id="5762"/>
    <lineage>
        <taxon>Eukaryota</taxon>
        <taxon>Discoba</taxon>
        <taxon>Heterolobosea</taxon>
        <taxon>Tetramitia</taxon>
        <taxon>Eutetramitia</taxon>
        <taxon>Vahlkampfiidae</taxon>
        <taxon>Naegleria</taxon>
    </lineage>
</organism>
<keyword evidence="14" id="KW-0472">Membrane</keyword>
<keyword evidence="5 11" id="KW-1015">Disulfide bond</keyword>
<evidence type="ECO:0000256" key="12">
    <source>
        <dbReference type="PROSITE-ProRule" id="PRU10141"/>
    </source>
</evidence>
<dbReference type="GeneID" id="8851671"/>
<dbReference type="PROSITE" id="PS01186">
    <property type="entry name" value="EGF_2"/>
    <property type="match status" value="2"/>
</dbReference>
<dbReference type="PANTHER" id="PTHR48013">
    <property type="entry name" value="DUAL SPECIFICITY MITOGEN-ACTIVATED PROTEIN KINASE KINASE 5-RELATED"/>
    <property type="match status" value="1"/>
</dbReference>
<keyword evidence="4 12" id="KW-0067">ATP-binding</keyword>
<dbReference type="InterPro" id="IPR017441">
    <property type="entry name" value="Protein_kinase_ATP_BS"/>
</dbReference>
<sequence length="831" mass="90046">MTTLAGDGVAASNPDFITPVQLNDPKKIFLYGGNLYYAEYEKIRNMHNMQPTSIETIAGNTYGSTIGVSALSSQVKEPQGLYFYSDNKYLIADTGNHRILKVENSVVSFIAGSSSQGYSTGYAIGSQLSSPNGVVALGSSVVFTDTGNHCIRKINTDGTLTTIAGVCTTSGYNSDQADATNAWLSSPSGIVEVNGDLYFTDSMNGIIRKLEAYCDTGYVSYDNYQCTLATVVPQCFGISASDSSVCSGRGSCTSYNNCVCNSTYYGSQCSYDYSCGGLSPDSSTACNGKGVCQSQDKCQCISGIVGNLCNLEANCFGIYSYTSTVCSANGNCIGTNVCSCNKGYYGSQCSYNYACNGIAPDSSNVCNSRGSCNSNGTCSCVSGYQGSYCESAQSTHVVSSDTGIWIGIGLAIGVSVLFLVVISVGLLIIVITLRLRKKKHNEARRIDQLRKDNDEQARIQSNKEKPQEMINLTITTNSNSSGVNAIANTSTNQPSSSSTNTQIQPSSTMGSYTSYLNSNSNQNTELSYAILNQGEDNSFRPPPTIIKQASKTNDGMDIFSSKDHTYKIIKVLGRGGFGTCYLCADVESNDLIAVKAIPTNLNDFSSIFSEFSKCLAFQHPNLVRSYEYLQGNGMMCLAMKFYKCGDLEHIFRNVAKRKPPSDELLISIINQVGEGLDYLHRTQKVLHRDIKPNNIMVDEFDEDNSKISVAIGDFGVSKQATTAHTFTGTIYYVSPELYAGSKDTSYPTDIFSFGVTMYLIICNHFNNMRQGITQLSMVEGYDKVMDKVRKELNATGIKDDITELVMKMLSKEPGERPLAEELANFCKINVC</sequence>
<comment type="catalytic activity">
    <reaction evidence="8">
        <text>L-seryl-[protein] + ATP = O-phospho-L-seryl-[protein] + ADP + H(+)</text>
        <dbReference type="Rhea" id="RHEA:17989"/>
        <dbReference type="Rhea" id="RHEA-COMP:9863"/>
        <dbReference type="Rhea" id="RHEA-COMP:11604"/>
        <dbReference type="ChEBI" id="CHEBI:15378"/>
        <dbReference type="ChEBI" id="CHEBI:29999"/>
        <dbReference type="ChEBI" id="CHEBI:30616"/>
        <dbReference type="ChEBI" id="CHEBI:83421"/>
        <dbReference type="ChEBI" id="CHEBI:456216"/>
        <dbReference type="EC" id="2.7.12.2"/>
    </reaction>
</comment>
<evidence type="ECO:0000313" key="18">
    <source>
        <dbReference type="Proteomes" id="UP000006671"/>
    </source>
</evidence>
<reference evidence="17 18" key="1">
    <citation type="journal article" date="2010" name="Cell">
        <title>The genome of Naegleria gruberi illuminates early eukaryotic versatility.</title>
        <authorList>
            <person name="Fritz-Laylin L.K."/>
            <person name="Prochnik S.E."/>
            <person name="Ginger M.L."/>
            <person name="Dacks J.B."/>
            <person name="Carpenter M.L."/>
            <person name="Field M.C."/>
            <person name="Kuo A."/>
            <person name="Paredez A."/>
            <person name="Chapman J."/>
            <person name="Pham J."/>
            <person name="Shu S."/>
            <person name="Neupane R."/>
            <person name="Cipriano M."/>
            <person name="Mancuso J."/>
            <person name="Tu H."/>
            <person name="Salamov A."/>
            <person name="Lindquist E."/>
            <person name="Shapiro H."/>
            <person name="Lucas S."/>
            <person name="Grigoriev I.V."/>
            <person name="Cande W.Z."/>
            <person name="Fulton C."/>
            <person name="Rokhsar D.S."/>
            <person name="Dawson S.C."/>
        </authorList>
    </citation>
    <scope>NUCLEOTIDE SEQUENCE [LARGE SCALE GENOMIC DNA]</scope>
    <source>
        <strain evidence="17 18">NEG-M</strain>
    </source>
</reference>
<keyword evidence="14" id="KW-1133">Transmembrane helix</keyword>
<dbReference type="CDD" id="cd14014">
    <property type="entry name" value="STKc_PknB_like"/>
    <property type="match status" value="1"/>
</dbReference>
<dbReference type="GO" id="GO:0004708">
    <property type="term" value="F:MAP kinase kinase activity"/>
    <property type="evidence" value="ECO:0007669"/>
    <property type="project" value="UniProtKB-EC"/>
</dbReference>
<dbReference type="Pfam" id="PF00069">
    <property type="entry name" value="Pkinase"/>
    <property type="match status" value="1"/>
</dbReference>